<accession>M1XR02</accession>
<proteinExistence type="predicted"/>
<sequence length="125" mass="14149">MVRDPSIEDETPDIDAVLGALHDEDCRAILTELGDPRTARSLLDRCDIPRSTLYRKLERLSEATLVSEGTQIREDGSHATRYRLNFEAVVVTRTGSAGLEVEIDRPVRNPDERLAEMWSEVQKEL</sequence>
<dbReference type="KEGG" id="nmo:Nmlp_2399"/>
<protein>
    <submittedName>
        <fullName evidence="1">HTH domain protein</fullName>
    </submittedName>
</protein>
<dbReference type="OrthoDB" id="10985at2157"/>
<keyword evidence="2" id="KW-1185">Reference proteome</keyword>
<organism evidence="1 2">
    <name type="scientific">Natronomonas moolapensis (strain DSM 18674 / CECT 7526 / JCM 14361 / 8.8.11)</name>
    <dbReference type="NCBI Taxonomy" id="268739"/>
    <lineage>
        <taxon>Archaea</taxon>
        <taxon>Methanobacteriati</taxon>
        <taxon>Methanobacteriota</taxon>
        <taxon>Stenosarchaea group</taxon>
        <taxon>Halobacteria</taxon>
        <taxon>Halobacteriales</taxon>
        <taxon>Natronomonadaceae</taxon>
        <taxon>Natronomonas</taxon>
    </lineage>
</organism>
<dbReference type="InterPro" id="IPR036390">
    <property type="entry name" value="WH_DNA-bd_sf"/>
</dbReference>
<evidence type="ECO:0000313" key="2">
    <source>
        <dbReference type="Proteomes" id="UP000011867"/>
    </source>
</evidence>
<evidence type="ECO:0000313" key="1">
    <source>
        <dbReference type="EMBL" id="CCQ36566.1"/>
    </source>
</evidence>
<dbReference type="GeneID" id="14651271"/>
<dbReference type="eggNOG" id="arCOG03067">
    <property type="taxonomic scope" value="Archaea"/>
</dbReference>
<dbReference type="HOGENOM" id="CLU_124803_1_0_2"/>
<dbReference type="SUPFAM" id="SSF46785">
    <property type="entry name" value="Winged helix' DNA-binding domain"/>
    <property type="match status" value="1"/>
</dbReference>
<name>M1XR02_NATM8</name>
<dbReference type="Proteomes" id="UP000011867">
    <property type="component" value="Chromosome"/>
</dbReference>
<dbReference type="Pfam" id="PF12840">
    <property type="entry name" value="HTH_20"/>
    <property type="match status" value="1"/>
</dbReference>
<dbReference type="STRING" id="268739.Nmlp_2399"/>
<dbReference type="EMBL" id="HF582854">
    <property type="protein sequence ID" value="CCQ36566.1"/>
    <property type="molecule type" value="Genomic_DNA"/>
</dbReference>
<reference evidence="1 2" key="1">
    <citation type="journal article" date="2013" name="Genome Announc.">
        <title>Genome of the haloarchaeon Natronomonas moolapensis, a neutrophilic member of a previously haloalkaliphilic genus.</title>
        <authorList>
            <person name="Dyall-Smith M.L."/>
            <person name="Pfeiffer F."/>
            <person name="Oberwinkler T."/>
            <person name="Klee K."/>
            <person name="Rampp M."/>
            <person name="Palm P."/>
            <person name="Gross K."/>
            <person name="Schuster S.C."/>
            <person name="Oesterhelt D."/>
        </authorList>
    </citation>
    <scope>NUCLEOTIDE SEQUENCE [LARGE SCALE GENOMIC DNA]</scope>
    <source>
        <strain evidence="2">DSM 18674 / JCM 14361 / 8.8.11</strain>
    </source>
</reference>
<dbReference type="InterPro" id="IPR036388">
    <property type="entry name" value="WH-like_DNA-bd_sf"/>
</dbReference>
<dbReference type="RefSeq" id="WP_015409363.1">
    <property type="nucleotide sequence ID" value="NC_020388.1"/>
</dbReference>
<gene>
    <name evidence="1" type="ordered locus">Nmlp_2399</name>
</gene>
<dbReference type="AlphaFoldDB" id="M1XR02"/>
<dbReference type="Gene3D" id="1.10.10.10">
    <property type="entry name" value="Winged helix-like DNA-binding domain superfamily/Winged helix DNA-binding domain"/>
    <property type="match status" value="1"/>
</dbReference>